<dbReference type="PANTHER" id="PTHR21221">
    <property type="entry name" value="UREIDOGLYCOLATE HYDROLASE"/>
    <property type="match status" value="1"/>
</dbReference>
<evidence type="ECO:0000256" key="2">
    <source>
        <dbReference type="ARBA" id="ARBA00022631"/>
    </source>
</evidence>
<proteinExistence type="inferred from homology"/>
<dbReference type="InterPro" id="IPR007247">
    <property type="entry name" value="Ureidogly_lyase"/>
</dbReference>
<dbReference type="EMBL" id="JAAKZG010000012">
    <property type="protein sequence ID" value="NGN43977.1"/>
    <property type="molecule type" value="Genomic_DNA"/>
</dbReference>
<dbReference type="InterPro" id="IPR024060">
    <property type="entry name" value="Ureidoglycolate_lyase_dom_sf"/>
</dbReference>
<dbReference type="UniPathway" id="UPA00395"/>
<protein>
    <recommendedName>
        <fullName evidence="5">Ureidoglycolate lyase</fullName>
        <ecNumber evidence="5">4.3.2.3</ecNumber>
    </recommendedName>
    <alternativeName>
        <fullName evidence="5">Ureidoglycolatase</fullName>
    </alternativeName>
</protein>
<evidence type="ECO:0000313" key="6">
    <source>
        <dbReference type="EMBL" id="NGN43977.1"/>
    </source>
</evidence>
<comment type="similarity">
    <text evidence="5">Belongs to the ureidoglycolate lyase family.</text>
</comment>
<dbReference type="EC" id="4.3.2.3" evidence="5"/>
<evidence type="ECO:0000256" key="4">
    <source>
        <dbReference type="ARBA" id="ARBA00047684"/>
    </source>
</evidence>
<dbReference type="GO" id="GO:0006145">
    <property type="term" value="P:purine nucleobase catabolic process"/>
    <property type="evidence" value="ECO:0007669"/>
    <property type="project" value="UniProtKB-UniRule"/>
</dbReference>
<comment type="pathway">
    <text evidence="5">Nitrogen metabolism; (S)-allantoin degradation.</text>
</comment>
<gene>
    <name evidence="5" type="primary">allA</name>
    <name evidence="6" type="ORF">G6N74_23200</name>
</gene>
<dbReference type="PANTHER" id="PTHR21221:SF1">
    <property type="entry name" value="UREIDOGLYCOLATE LYASE"/>
    <property type="match status" value="1"/>
</dbReference>
<comment type="cofactor">
    <cofactor evidence="5">
        <name>Ni(2+)</name>
        <dbReference type="ChEBI" id="CHEBI:49786"/>
    </cofactor>
</comment>
<dbReference type="SUPFAM" id="SSF51182">
    <property type="entry name" value="RmlC-like cupins"/>
    <property type="match status" value="1"/>
</dbReference>
<dbReference type="Gene3D" id="2.60.120.480">
    <property type="entry name" value="Ureidoglycolate hydrolase"/>
    <property type="match status" value="1"/>
</dbReference>
<dbReference type="GO" id="GO:0004848">
    <property type="term" value="F:ureidoglycolate hydrolase activity"/>
    <property type="evidence" value="ECO:0007669"/>
    <property type="project" value="InterPro"/>
</dbReference>
<dbReference type="AlphaFoldDB" id="A0A7C9RAL1"/>
<sequence length="167" mass="18509">MDRIITAKLLTRENFAEFGDVIDKGGDNHYPINGGKTERYHDLAKVDAAGPNARVLVSIGAGTPYKFPLKLSMVERHPFGSQAFIPLSPRPFLVVVCHDGEDGPETPHAFLTQPGQGVNYPRNLWHGVLTPIGKKQDFLIVDRGGDGSNLEEFHFSHPYEIHLPEAR</sequence>
<evidence type="ECO:0000256" key="1">
    <source>
        <dbReference type="ARBA" id="ARBA00011738"/>
    </source>
</evidence>
<comment type="caution">
    <text evidence="6">The sequence shown here is derived from an EMBL/GenBank/DDBJ whole genome shotgun (WGS) entry which is preliminary data.</text>
</comment>
<organism evidence="6 7">
    <name type="scientific">Mesorhizobium zhangyense</name>
    <dbReference type="NCBI Taxonomy" id="1776730"/>
    <lineage>
        <taxon>Bacteria</taxon>
        <taxon>Pseudomonadati</taxon>
        <taxon>Pseudomonadota</taxon>
        <taxon>Alphaproteobacteria</taxon>
        <taxon>Hyphomicrobiales</taxon>
        <taxon>Phyllobacteriaceae</taxon>
        <taxon>Mesorhizobium</taxon>
    </lineage>
</organism>
<dbReference type="InterPro" id="IPR023525">
    <property type="entry name" value="Ureidogly_lyase_bac"/>
</dbReference>
<dbReference type="Proteomes" id="UP000481252">
    <property type="component" value="Unassembled WGS sequence"/>
</dbReference>
<dbReference type="PIRSF" id="PIRSF017306">
    <property type="entry name" value="Ureidogly_hydro"/>
    <property type="match status" value="1"/>
</dbReference>
<keyword evidence="7" id="KW-1185">Reference proteome</keyword>
<accession>A0A7C9RAL1</accession>
<dbReference type="CDD" id="cd20298">
    <property type="entry name" value="cupin_UAH"/>
    <property type="match status" value="1"/>
</dbReference>
<comment type="catalytic activity">
    <reaction evidence="4 5">
        <text>(S)-ureidoglycolate = urea + glyoxylate</text>
        <dbReference type="Rhea" id="RHEA:11304"/>
        <dbReference type="ChEBI" id="CHEBI:16199"/>
        <dbReference type="ChEBI" id="CHEBI:36655"/>
        <dbReference type="ChEBI" id="CHEBI:57296"/>
        <dbReference type="EC" id="4.3.2.3"/>
    </reaction>
</comment>
<dbReference type="HAMAP" id="MF_00616">
    <property type="entry name" value="Ureidogly_lyase"/>
    <property type="match status" value="1"/>
</dbReference>
<comment type="function">
    <text evidence="5">Catalyzes the catabolism of the allantoin degradation intermediate (S)-ureidoglycolate, generating urea and glyoxylate. Involved in the utilization of allantoin as nitrogen source.</text>
</comment>
<evidence type="ECO:0000313" key="7">
    <source>
        <dbReference type="Proteomes" id="UP000481252"/>
    </source>
</evidence>
<keyword evidence="2 5" id="KW-0659">Purine metabolism</keyword>
<comment type="subunit">
    <text evidence="1 5">Homodimer.</text>
</comment>
<dbReference type="GO" id="GO:0050385">
    <property type="term" value="F:ureidoglycolate lyase activity"/>
    <property type="evidence" value="ECO:0007669"/>
    <property type="project" value="UniProtKB-UniRule"/>
</dbReference>
<dbReference type="InterPro" id="IPR011051">
    <property type="entry name" value="RmlC_Cupin_sf"/>
</dbReference>
<evidence type="ECO:0000256" key="3">
    <source>
        <dbReference type="ARBA" id="ARBA00023239"/>
    </source>
</evidence>
<name>A0A7C9RAL1_9HYPH</name>
<dbReference type="RefSeq" id="WP_165120381.1">
    <property type="nucleotide sequence ID" value="NZ_JAAKZG010000012.1"/>
</dbReference>
<dbReference type="GO" id="GO:0000256">
    <property type="term" value="P:allantoin catabolic process"/>
    <property type="evidence" value="ECO:0007669"/>
    <property type="project" value="UniProtKB-UniRule"/>
</dbReference>
<keyword evidence="3 5" id="KW-0456">Lyase</keyword>
<reference evidence="6 7" key="1">
    <citation type="submission" date="2020-02" db="EMBL/GenBank/DDBJ databases">
        <title>Genome sequence of the type strain CGMCC 1.15528 of Mesorhizobium zhangyense.</title>
        <authorList>
            <person name="Gao J."/>
            <person name="Sun J."/>
        </authorList>
    </citation>
    <scope>NUCLEOTIDE SEQUENCE [LARGE SCALE GENOMIC DNA]</scope>
    <source>
        <strain evidence="6 7">CGMCC 1.15528</strain>
    </source>
</reference>
<dbReference type="NCBIfam" id="NF009932">
    <property type="entry name" value="PRK13395.1"/>
    <property type="match status" value="1"/>
</dbReference>
<dbReference type="Pfam" id="PF04115">
    <property type="entry name" value="Ureidogly_lyase"/>
    <property type="match status" value="1"/>
</dbReference>
<dbReference type="InterPro" id="IPR047233">
    <property type="entry name" value="UAH_cupin"/>
</dbReference>
<evidence type="ECO:0000256" key="5">
    <source>
        <dbReference type="HAMAP-Rule" id="MF_00616"/>
    </source>
</evidence>